<evidence type="ECO:0000313" key="2">
    <source>
        <dbReference type="Proteomes" id="UP001255246"/>
    </source>
</evidence>
<gene>
    <name evidence="1" type="ORF">RM706_03030</name>
</gene>
<comment type="caution">
    <text evidence="1">The sequence shown here is derived from an EMBL/GenBank/DDBJ whole genome shotgun (WGS) entry which is preliminary data.</text>
</comment>
<dbReference type="RefSeq" id="WP_311349545.1">
    <property type="nucleotide sequence ID" value="NZ_JAVRHR010000001.1"/>
</dbReference>
<reference evidence="1 2" key="1">
    <citation type="submission" date="2023-09" db="EMBL/GenBank/DDBJ databases">
        <authorList>
            <person name="Rey-Velasco X."/>
        </authorList>
    </citation>
    <scope>NUCLEOTIDE SEQUENCE [LARGE SCALE GENOMIC DNA]</scope>
    <source>
        <strain evidence="1 2">F388</strain>
    </source>
</reference>
<evidence type="ECO:0000313" key="1">
    <source>
        <dbReference type="EMBL" id="MDT0605982.1"/>
    </source>
</evidence>
<name>A0ABU3A740_9FLAO</name>
<dbReference type="Proteomes" id="UP001255246">
    <property type="component" value="Unassembled WGS sequence"/>
</dbReference>
<dbReference type="EMBL" id="JAVRHR010000001">
    <property type="protein sequence ID" value="MDT0605982.1"/>
    <property type="molecule type" value="Genomic_DNA"/>
</dbReference>
<sequence>MKNLKLILLFSFICTAALGQKIIEKNFDYNNQHIDLDVKFARNIEVKTWDKQTVYFKATILIEDDQFIEKYDIDFQESDNTITIKEKAEQVFKAMQNYGRKNDKNNLRYWYNSGDLCKFNYILYVPKSADFKISSINGSMKAERIEGDFTADLINGNIDIKDYAGNLDLSTINGEIDLKVSNTKFVAETIHGDIYADENLNIVAHDRNVGQKVESGGSNFKNRLSLKTINGNMYLRQ</sequence>
<evidence type="ECO:0008006" key="3">
    <source>
        <dbReference type="Google" id="ProtNLM"/>
    </source>
</evidence>
<proteinExistence type="predicted"/>
<accession>A0ABU3A740</accession>
<organism evidence="1 2">
    <name type="scientific">Croceitalea rosinachiae</name>
    <dbReference type="NCBI Taxonomy" id="3075596"/>
    <lineage>
        <taxon>Bacteria</taxon>
        <taxon>Pseudomonadati</taxon>
        <taxon>Bacteroidota</taxon>
        <taxon>Flavobacteriia</taxon>
        <taxon>Flavobacteriales</taxon>
        <taxon>Flavobacteriaceae</taxon>
        <taxon>Croceitalea</taxon>
    </lineage>
</organism>
<protein>
    <recommendedName>
        <fullName evidence="3">Adhesin</fullName>
    </recommendedName>
</protein>
<keyword evidence="2" id="KW-1185">Reference proteome</keyword>